<protein>
    <recommendedName>
        <fullName evidence="4">HTH arsR-type domain-containing protein</fullName>
    </recommendedName>
</protein>
<dbReference type="InterPro" id="IPR011991">
    <property type="entry name" value="ArsR-like_HTH"/>
</dbReference>
<dbReference type="Gene3D" id="1.10.10.10">
    <property type="entry name" value="Winged helix-like DNA-binding domain superfamily/Winged helix DNA-binding domain"/>
    <property type="match status" value="1"/>
</dbReference>
<dbReference type="EMBL" id="BARU01000131">
    <property type="protein sequence ID" value="GAH27623.1"/>
    <property type="molecule type" value="Genomic_DNA"/>
</dbReference>
<evidence type="ECO:0000256" key="2">
    <source>
        <dbReference type="ARBA" id="ARBA00023125"/>
    </source>
</evidence>
<dbReference type="PRINTS" id="PR00778">
    <property type="entry name" value="HTHARSR"/>
</dbReference>
<organism evidence="6">
    <name type="scientific">marine sediment metagenome</name>
    <dbReference type="NCBI Taxonomy" id="412755"/>
    <lineage>
        <taxon>unclassified sequences</taxon>
        <taxon>metagenomes</taxon>
        <taxon>ecological metagenomes</taxon>
    </lineage>
</organism>
<evidence type="ECO:0000313" key="6">
    <source>
        <dbReference type="EMBL" id="GAH27623.1"/>
    </source>
</evidence>
<evidence type="ECO:0000256" key="3">
    <source>
        <dbReference type="ARBA" id="ARBA00023163"/>
    </source>
</evidence>
<dbReference type="GO" id="GO:0003700">
    <property type="term" value="F:DNA-binding transcription factor activity"/>
    <property type="evidence" value="ECO:0007669"/>
    <property type="project" value="InterPro"/>
</dbReference>
<dbReference type="EMBL" id="BART01000091">
    <property type="protein sequence ID" value="GAG64042.1"/>
    <property type="molecule type" value="Genomic_DNA"/>
</dbReference>
<dbReference type="SMART" id="SM00418">
    <property type="entry name" value="HTH_ARSR"/>
    <property type="match status" value="1"/>
</dbReference>
<evidence type="ECO:0000313" key="5">
    <source>
        <dbReference type="EMBL" id="GAG64042.1"/>
    </source>
</evidence>
<evidence type="ECO:0000256" key="1">
    <source>
        <dbReference type="ARBA" id="ARBA00023015"/>
    </source>
</evidence>
<dbReference type="SUPFAM" id="SSF46785">
    <property type="entry name" value="Winged helix' DNA-binding domain"/>
    <property type="match status" value="1"/>
</dbReference>
<keyword evidence="2" id="KW-0238">DNA-binding</keyword>
<dbReference type="CDD" id="cd00090">
    <property type="entry name" value="HTH_ARSR"/>
    <property type="match status" value="1"/>
</dbReference>
<feature type="domain" description="HTH arsR-type" evidence="4">
    <location>
        <begin position="1"/>
        <end position="92"/>
    </location>
</feature>
<name>X1G3M6_9ZZZZ</name>
<dbReference type="AlphaFoldDB" id="X1G3M6"/>
<dbReference type="InterPro" id="IPR051081">
    <property type="entry name" value="HTH_MetalResp_TranReg"/>
</dbReference>
<evidence type="ECO:0000259" key="4">
    <source>
        <dbReference type="PROSITE" id="PS50987"/>
    </source>
</evidence>
<dbReference type="GO" id="GO:0003677">
    <property type="term" value="F:DNA binding"/>
    <property type="evidence" value="ECO:0007669"/>
    <property type="project" value="UniProtKB-KW"/>
</dbReference>
<dbReference type="InterPro" id="IPR036388">
    <property type="entry name" value="WH-like_DNA-bd_sf"/>
</dbReference>
<reference evidence="6" key="1">
    <citation type="journal article" date="2014" name="Front. Microbiol.">
        <title>High frequency of phylogenetically diverse reductive dehalogenase-homologous genes in deep subseafloor sedimentary metagenomes.</title>
        <authorList>
            <person name="Kawai M."/>
            <person name="Futagami T."/>
            <person name="Toyoda A."/>
            <person name="Takaki Y."/>
            <person name="Nishi S."/>
            <person name="Hori S."/>
            <person name="Arai W."/>
            <person name="Tsubouchi T."/>
            <person name="Morono Y."/>
            <person name="Uchiyama I."/>
            <person name="Ito T."/>
            <person name="Fujiyama A."/>
            <person name="Inagaki F."/>
            <person name="Takami H."/>
        </authorList>
    </citation>
    <scope>NUCLEOTIDE SEQUENCE</scope>
    <source>
        <strain evidence="6">Expedition CK06-06</strain>
    </source>
</reference>
<dbReference type="NCBIfam" id="NF033788">
    <property type="entry name" value="HTH_metalloreg"/>
    <property type="match status" value="1"/>
</dbReference>
<dbReference type="PANTHER" id="PTHR33154">
    <property type="entry name" value="TRANSCRIPTIONAL REGULATOR, ARSR FAMILY"/>
    <property type="match status" value="1"/>
</dbReference>
<dbReference type="InterPro" id="IPR036390">
    <property type="entry name" value="WH_DNA-bd_sf"/>
</dbReference>
<proteinExistence type="predicted"/>
<comment type="caution">
    <text evidence="6">The sequence shown here is derived from an EMBL/GenBank/DDBJ whole genome shotgun (WGS) entry which is preliminary data.</text>
</comment>
<dbReference type="PROSITE" id="PS50987">
    <property type="entry name" value="HTH_ARSR_2"/>
    <property type="match status" value="1"/>
</dbReference>
<dbReference type="PANTHER" id="PTHR33154:SF33">
    <property type="entry name" value="TRANSCRIPTIONAL REPRESSOR SDPR"/>
    <property type="match status" value="1"/>
</dbReference>
<keyword evidence="3" id="KW-0804">Transcription</keyword>
<sequence>MEKLDKLLKIISNEYRYKIFLMLLDGEKCVCEIIPKMNLSQPLASYHLKILKKSGLVKNKWIGRRNSYYINKKKLEKFKKFINETFILRIYE</sequence>
<dbReference type="InterPro" id="IPR001845">
    <property type="entry name" value="HTH_ArsR_DNA-bd_dom"/>
</dbReference>
<gene>
    <name evidence="5" type="ORF">S01H4_00622</name>
    <name evidence="6" type="ORF">S03H2_00602</name>
</gene>
<dbReference type="Pfam" id="PF01022">
    <property type="entry name" value="HTH_5"/>
    <property type="match status" value="1"/>
</dbReference>
<accession>X1G3M6</accession>
<keyword evidence="1" id="KW-0805">Transcription regulation</keyword>